<dbReference type="PANTHER" id="PTHR24410">
    <property type="entry name" value="HL07962P-RELATED"/>
    <property type="match status" value="1"/>
</dbReference>
<dbReference type="PANTHER" id="PTHR24410:SF23">
    <property type="entry name" value="BTB DOMAIN-CONTAINING PROTEIN-RELATED"/>
    <property type="match status" value="1"/>
</dbReference>
<evidence type="ECO:0000313" key="3">
    <source>
        <dbReference type="Proteomes" id="UP000030641"/>
    </source>
</evidence>
<dbReference type="STRING" id="1043005.A0A074YLH2"/>
<dbReference type="RefSeq" id="XP_013346768.1">
    <property type="nucleotide sequence ID" value="XM_013491314.1"/>
</dbReference>
<organism evidence="2 3">
    <name type="scientific">Aureobasidium subglaciale (strain EXF-2481)</name>
    <name type="common">Aureobasidium pullulans var. subglaciale</name>
    <dbReference type="NCBI Taxonomy" id="1043005"/>
    <lineage>
        <taxon>Eukaryota</taxon>
        <taxon>Fungi</taxon>
        <taxon>Dikarya</taxon>
        <taxon>Ascomycota</taxon>
        <taxon>Pezizomycotina</taxon>
        <taxon>Dothideomycetes</taxon>
        <taxon>Dothideomycetidae</taxon>
        <taxon>Dothideales</taxon>
        <taxon>Saccotheciaceae</taxon>
        <taxon>Aureobasidium</taxon>
    </lineage>
</organism>
<sequence>MADPPGHKDRGHTNDVFDNPLDSDVTIKFGDNQVFAHRAILRLWSPYFNRAFQSKFSVSYPSNPSWPGLNIHQVAHNGVYEFDDDDDSEAVYAMLRHMYNMPYGEHPHNRIPTGIHLYHCIRTFMIADQYDCPPLREVAKAHFYNEALRLLHGASLNAFIHCMSQMCGPDAPRLADQSLRDKILSLCMKHYGRLAEEDVFKAELKAGTLFDGDAAVQILAKVNLRSTQEDDEIPPGSLMAALRAADLRAADLRAASESHSVRDAGQLGWLG</sequence>
<proteinExistence type="predicted"/>
<reference evidence="2 3" key="1">
    <citation type="journal article" date="2014" name="BMC Genomics">
        <title>Genome sequencing of four Aureobasidium pullulans varieties: biotechnological potential, stress tolerance, and description of new species.</title>
        <authorList>
            <person name="Gostin Ar C."/>
            <person name="Ohm R.A."/>
            <person name="Kogej T."/>
            <person name="Sonjak S."/>
            <person name="Turk M."/>
            <person name="Zajc J."/>
            <person name="Zalar P."/>
            <person name="Grube M."/>
            <person name="Sun H."/>
            <person name="Han J."/>
            <person name="Sharma A."/>
            <person name="Chiniquy J."/>
            <person name="Ngan C.Y."/>
            <person name="Lipzen A."/>
            <person name="Barry K."/>
            <person name="Grigoriev I.V."/>
            <person name="Gunde-Cimerman N."/>
        </authorList>
    </citation>
    <scope>NUCLEOTIDE SEQUENCE [LARGE SCALE GENOMIC DNA]</scope>
    <source>
        <strain evidence="2 3">EXF-2481</strain>
    </source>
</reference>
<name>A0A074YLH2_AURSE</name>
<dbReference type="EMBL" id="KL584752">
    <property type="protein sequence ID" value="KEQ98550.1"/>
    <property type="molecule type" value="Genomic_DNA"/>
</dbReference>
<dbReference type="InParanoid" id="A0A074YLH2"/>
<dbReference type="AlphaFoldDB" id="A0A074YLH2"/>
<accession>A0A074YLH2</accession>
<dbReference type="HOGENOM" id="CLU_087641_0_0_1"/>
<keyword evidence="3" id="KW-1185">Reference proteome</keyword>
<feature type="domain" description="BTB" evidence="1">
    <location>
        <begin position="23"/>
        <end position="100"/>
    </location>
</feature>
<dbReference type="Proteomes" id="UP000030641">
    <property type="component" value="Unassembled WGS sequence"/>
</dbReference>
<dbReference type="OrthoDB" id="6359816at2759"/>
<gene>
    <name evidence="2" type="ORF">AUEXF2481DRAFT_26917</name>
</gene>
<protein>
    <recommendedName>
        <fullName evidence="1">BTB domain-containing protein</fullName>
    </recommendedName>
</protein>
<dbReference type="InterPro" id="IPR011333">
    <property type="entry name" value="SKP1/BTB/POZ_sf"/>
</dbReference>
<dbReference type="CDD" id="cd18186">
    <property type="entry name" value="BTB_POZ_ZBTB_KLHL-like"/>
    <property type="match status" value="1"/>
</dbReference>
<dbReference type="Gene3D" id="3.30.710.10">
    <property type="entry name" value="Potassium Channel Kv1.1, Chain A"/>
    <property type="match status" value="1"/>
</dbReference>
<dbReference type="SMART" id="SM00225">
    <property type="entry name" value="BTB"/>
    <property type="match status" value="1"/>
</dbReference>
<dbReference type="PROSITE" id="PS50097">
    <property type="entry name" value="BTB"/>
    <property type="match status" value="1"/>
</dbReference>
<evidence type="ECO:0000313" key="2">
    <source>
        <dbReference type="EMBL" id="KEQ98550.1"/>
    </source>
</evidence>
<dbReference type="InterPro" id="IPR000210">
    <property type="entry name" value="BTB/POZ_dom"/>
</dbReference>
<dbReference type="InterPro" id="IPR051481">
    <property type="entry name" value="BTB-POZ/Galectin-3-binding"/>
</dbReference>
<dbReference type="SUPFAM" id="SSF54695">
    <property type="entry name" value="POZ domain"/>
    <property type="match status" value="1"/>
</dbReference>
<dbReference type="GeneID" id="25363366"/>
<dbReference type="Pfam" id="PF00651">
    <property type="entry name" value="BTB"/>
    <property type="match status" value="1"/>
</dbReference>
<evidence type="ECO:0000259" key="1">
    <source>
        <dbReference type="PROSITE" id="PS50097"/>
    </source>
</evidence>